<feature type="compositionally biased region" description="Low complexity" evidence="1">
    <location>
        <begin position="137"/>
        <end position="153"/>
    </location>
</feature>
<proteinExistence type="predicted"/>
<protein>
    <submittedName>
        <fullName evidence="2">Uncharacterized protein</fullName>
    </submittedName>
</protein>
<accession>A0AAN6TR56</accession>
<feature type="compositionally biased region" description="Basic and acidic residues" evidence="1">
    <location>
        <begin position="9"/>
        <end position="22"/>
    </location>
</feature>
<comment type="caution">
    <text evidence="2">The sequence shown here is derived from an EMBL/GenBank/DDBJ whole genome shotgun (WGS) entry which is preliminary data.</text>
</comment>
<dbReference type="EMBL" id="MU853253">
    <property type="protein sequence ID" value="KAK4119142.1"/>
    <property type="molecule type" value="Genomic_DNA"/>
</dbReference>
<feature type="compositionally biased region" description="Basic residues" evidence="1">
    <location>
        <begin position="126"/>
        <end position="136"/>
    </location>
</feature>
<dbReference type="AlphaFoldDB" id="A0AAN6TR56"/>
<dbReference type="RefSeq" id="XP_062642915.1">
    <property type="nucleotide sequence ID" value="XM_062793973.1"/>
</dbReference>
<evidence type="ECO:0000313" key="3">
    <source>
        <dbReference type="Proteomes" id="UP001302602"/>
    </source>
</evidence>
<feature type="region of interest" description="Disordered" evidence="1">
    <location>
        <begin position="1"/>
        <end position="198"/>
    </location>
</feature>
<feature type="compositionally biased region" description="Low complexity" evidence="1">
    <location>
        <begin position="91"/>
        <end position="113"/>
    </location>
</feature>
<evidence type="ECO:0000256" key="1">
    <source>
        <dbReference type="SAM" id="MobiDB-lite"/>
    </source>
</evidence>
<reference evidence="2" key="1">
    <citation type="journal article" date="2023" name="Mol. Phylogenet. Evol.">
        <title>Genome-scale phylogeny and comparative genomics of the fungal order Sordariales.</title>
        <authorList>
            <person name="Hensen N."/>
            <person name="Bonometti L."/>
            <person name="Westerberg I."/>
            <person name="Brannstrom I.O."/>
            <person name="Guillou S."/>
            <person name="Cros-Aarteil S."/>
            <person name="Calhoun S."/>
            <person name="Haridas S."/>
            <person name="Kuo A."/>
            <person name="Mondo S."/>
            <person name="Pangilinan J."/>
            <person name="Riley R."/>
            <person name="LaButti K."/>
            <person name="Andreopoulos B."/>
            <person name="Lipzen A."/>
            <person name="Chen C."/>
            <person name="Yan M."/>
            <person name="Daum C."/>
            <person name="Ng V."/>
            <person name="Clum A."/>
            <person name="Steindorff A."/>
            <person name="Ohm R.A."/>
            <person name="Martin F."/>
            <person name="Silar P."/>
            <person name="Natvig D.O."/>
            <person name="Lalanne C."/>
            <person name="Gautier V."/>
            <person name="Ament-Velasquez S.L."/>
            <person name="Kruys A."/>
            <person name="Hutchinson M.I."/>
            <person name="Powell A.J."/>
            <person name="Barry K."/>
            <person name="Miller A.N."/>
            <person name="Grigoriev I.V."/>
            <person name="Debuchy R."/>
            <person name="Gladieux P."/>
            <person name="Hiltunen Thoren M."/>
            <person name="Johannesson H."/>
        </authorList>
    </citation>
    <scope>NUCLEOTIDE SEQUENCE</scope>
    <source>
        <strain evidence="2">CBS 731.68</strain>
    </source>
</reference>
<evidence type="ECO:0000313" key="2">
    <source>
        <dbReference type="EMBL" id="KAK4119142.1"/>
    </source>
</evidence>
<organism evidence="2 3">
    <name type="scientific">Parathielavia appendiculata</name>
    <dbReference type="NCBI Taxonomy" id="2587402"/>
    <lineage>
        <taxon>Eukaryota</taxon>
        <taxon>Fungi</taxon>
        <taxon>Dikarya</taxon>
        <taxon>Ascomycota</taxon>
        <taxon>Pezizomycotina</taxon>
        <taxon>Sordariomycetes</taxon>
        <taxon>Sordariomycetidae</taxon>
        <taxon>Sordariales</taxon>
        <taxon>Chaetomiaceae</taxon>
        <taxon>Parathielavia</taxon>
    </lineage>
</organism>
<dbReference type="GeneID" id="87830742"/>
<reference evidence="2" key="2">
    <citation type="submission" date="2023-05" db="EMBL/GenBank/DDBJ databases">
        <authorList>
            <consortium name="Lawrence Berkeley National Laboratory"/>
            <person name="Steindorff A."/>
            <person name="Hensen N."/>
            <person name="Bonometti L."/>
            <person name="Westerberg I."/>
            <person name="Brannstrom I.O."/>
            <person name="Guillou S."/>
            <person name="Cros-Aarteil S."/>
            <person name="Calhoun S."/>
            <person name="Haridas S."/>
            <person name="Kuo A."/>
            <person name="Mondo S."/>
            <person name="Pangilinan J."/>
            <person name="Riley R."/>
            <person name="Labutti K."/>
            <person name="Andreopoulos B."/>
            <person name="Lipzen A."/>
            <person name="Chen C."/>
            <person name="Yanf M."/>
            <person name="Daum C."/>
            <person name="Ng V."/>
            <person name="Clum A."/>
            <person name="Ohm R."/>
            <person name="Martin F."/>
            <person name="Silar P."/>
            <person name="Natvig D."/>
            <person name="Lalanne C."/>
            <person name="Gautier V."/>
            <person name="Ament-Velasquez S.L."/>
            <person name="Kruys A."/>
            <person name="Hutchinson M.I."/>
            <person name="Powell A.J."/>
            <person name="Barry K."/>
            <person name="Miller A.N."/>
            <person name="Grigoriev I.V."/>
            <person name="Debuchy R."/>
            <person name="Gladieux P."/>
            <person name="Thoren M.H."/>
            <person name="Johannesson H."/>
        </authorList>
    </citation>
    <scope>NUCLEOTIDE SEQUENCE</scope>
    <source>
        <strain evidence="2">CBS 731.68</strain>
    </source>
</reference>
<feature type="compositionally biased region" description="Polar residues" evidence="1">
    <location>
        <begin position="28"/>
        <end position="43"/>
    </location>
</feature>
<name>A0AAN6TR56_9PEZI</name>
<keyword evidence="3" id="KW-1185">Reference proteome</keyword>
<sequence length="243" mass="26027">MPSFTNRRNVPDRFRPLSKPEDGLMEDMNQTTPAAKDGSSLTLGPSDGSLLDYFDLPSPPSTPQRPTHSLAFSSLAGLSSPATSPVPSLRSSPIGLSTPSSISSGASPNSSPPMTTLPRWPTASQRIHRRPIRPRSRSASSVSSSSSSLTSSSTPVVDADVDMIGTDTTGLPGGAGGTTGIPPLIRSTRMTPYYPPNSSRNVDRARVYMNRGPHYIPNWTPMSSLPRHVQLQIEERLMKFTAI</sequence>
<gene>
    <name evidence="2" type="ORF">N657DRAFT_650566</name>
</gene>
<dbReference type="Proteomes" id="UP001302602">
    <property type="component" value="Unassembled WGS sequence"/>
</dbReference>
<feature type="compositionally biased region" description="Low complexity" evidence="1">
    <location>
        <begin position="69"/>
        <end position="82"/>
    </location>
</feature>